<keyword evidence="2" id="KW-1185">Reference proteome</keyword>
<reference evidence="1" key="1">
    <citation type="submission" date="2015-05" db="UniProtKB">
        <authorList>
            <consortium name="EnsemblMetazoa"/>
        </authorList>
    </citation>
    <scope>IDENTIFICATION</scope>
</reference>
<protein>
    <submittedName>
        <fullName evidence="1">Uncharacterized protein</fullName>
    </submittedName>
</protein>
<dbReference type="InParanoid" id="T1IGF6"/>
<dbReference type="VEuPathDB" id="VectorBase:RPRC015375"/>
<dbReference type="EMBL" id="ACPB03009001">
    <property type="status" value="NOT_ANNOTATED_CDS"/>
    <property type="molecule type" value="Genomic_DNA"/>
</dbReference>
<evidence type="ECO:0000313" key="2">
    <source>
        <dbReference type="Proteomes" id="UP000015103"/>
    </source>
</evidence>
<sequence length="88" mass="10125">MEIEDDFCRYCGRLATECPIVRSCTCVDIPRPMCDPRATSPCISCVKYRVVNLYLMSGVLLINLWLVVYMVKTFDAKQAIKYQYSANK</sequence>
<evidence type="ECO:0000313" key="1">
    <source>
        <dbReference type="EnsemblMetazoa" id="RPRC015375-PA"/>
    </source>
</evidence>
<dbReference type="HOGENOM" id="CLU_2471862_0_0_1"/>
<dbReference type="AlphaFoldDB" id="T1IGF6"/>
<dbReference type="EnsemblMetazoa" id="RPRC015375-RA">
    <property type="protein sequence ID" value="RPRC015375-PA"/>
    <property type="gene ID" value="RPRC015375"/>
</dbReference>
<accession>T1IGF6</accession>
<organism evidence="1 2">
    <name type="scientific">Rhodnius prolixus</name>
    <name type="common">Triatomid bug</name>
    <dbReference type="NCBI Taxonomy" id="13249"/>
    <lineage>
        <taxon>Eukaryota</taxon>
        <taxon>Metazoa</taxon>
        <taxon>Ecdysozoa</taxon>
        <taxon>Arthropoda</taxon>
        <taxon>Hexapoda</taxon>
        <taxon>Insecta</taxon>
        <taxon>Pterygota</taxon>
        <taxon>Neoptera</taxon>
        <taxon>Paraneoptera</taxon>
        <taxon>Hemiptera</taxon>
        <taxon>Heteroptera</taxon>
        <taxon>Panheteroptera</taxon>
        <taxon>Cimicomorpha</taxon>
        <taxon>Reduviidae</taxon>
        <taxon>Triatominae</taxon>
        <taxon>Rhodnius</taxon>
    </lineage>
</organism>
<dbReference type="Proteomes" id="UP000015103">
    <property type="component" value="Unassembled WGS sequence"/>
</dbReference>
<name>T1IGF6_RHOPR</name>
<proteinExistence type="predicted"/>